<dbReference type="InterPro" id="IPR050229">
    <property type="entry name" value="GlpE_sulfurtransferase"/>
</dbReference>
<dbReference type="PROSITE" id="PS50206">
    <property type="entry name" value="RHODANESE_3"/>
    <property type="match status" value="1"/>
</dbReference>
<name>A0A1H5WKL1_9BACT</name>
<reference evidence="3" key="1">
    <citation type="submission" date="2016-10" db="EMBL/GenBank/DDBJ databases">
        <authorList>
            <person name="Varghese N."/>
            <person name="Submissions S."/>
        </authorList>
    </citation>
    <scope>NUCLEOTIDE SEQUENCE [LARGE SCALE GENOMIC DNA]</scope>
    <source>
        <strain evidence="3">DSM 17298</strain>
    </source>
</reference>
<proteinExistence type="predicted"/>
<evidence type="ECO:0000313" key="2">
    <source>
        <dbReference type="EMBL" id="SEF99851.1"/>
    </source>
</evidence>
<dbReference type="CDD" id="cd00158">
    <property type="entry name" value="RHOD"/>
    <property type="match status" value="1"/>
</dbReference>
<dbReference type="STRING" id="1120964.GCA_001313265_01702"/>
<accession>A0A1H5WKL1</accession>
<dbReference type="InterPro" id="IPR001763">
    <property type="entry name" value="Rhodanese-like_dom"/>
</dbReference>
<dbReference type="SMART" id="SM00450">
    <property type="entry name" value="RHOD"/>
    <property type="match status" value="1"/>
</dbReference>
<dbReference type="GO" id="GO:0016740">
    <property type="term" value="F:transferase activity"/>
    <property type="evidence" value="ECO:0007669"/>
    <property type="project" value="UniProtKB-KW"/>
</dbReference>
<dbReference type="PANTHER" id="PTHR43031:SF1">
    <property type="entry name" value="PYRIDINE NUCLEOTIDE-DISULPHIDE OXIDOREDUCTASE"/>
    <property type="match status" value="1"/>
</dbReference>
<feature type="domain" description="Rhodanese" evidence="1">
    <location>
        <begin position="57"/>
        <end position="146"/>
    </location>
</feature>
<dbReference type="OrthoDB" id="598065at2"/>
<dbReference type="InterPro" id="IPR036873">
    <property type="entry name" value="Rhodanese-like_dom_sf"/>
</dbReference>
<dbReference type="Pfam" id="PF00581">
    <property type="entry name" value="Rhodanese"/>
    <property type="match status" value="1"/>
</dbReference>
<keyword evidence="2" id="KW-0808">Transferase</keyword>
<gene>
    <name evidence="2" type="ORF">SAMN03080598_02112</name>
</gene>
<dbReference type="PANTHER" id="PTHR43031">
    <property type="entry name" value="FAD-DEPENDENT OXIDOREDUCTASE"/>
    <property type="match status" value="1"/>
</dbReference>
<evidence type="ECO:0000313" key="3">
    <source>
        <dbReference type="Proteomes" id="UP000236736"/>
    </source>
</evidence>
<sequence length="172" mass="19804">MNANSIFVKQVRRGLIVIFGLFLFNNPLFSQSLAYRALLEGLYDKKFPVVKPEQITRLSHYQILDTREKEEYQVSHLKDAIWVGYDTFTLERVAGIDKDKPVLVYCTVGARSQEIGKKLQDAGFTQVYNLYGGIIHWANELKPIESEGTPTSKVHTFSRTWGIWLQKGEKVY</sequence>
<dbReference type="RefSeq" id="WP_103924779.1">
    <property type="nucleotide sequence ID" value="NZ_FNVR01000010.1"/>
</dbReference>
<dbReference type="NCBIfam" id="NF045521">
    <property type="entry name" value="rhoda_near_glyco"/>
    <property type="match status" value="1"/>
</dbReference>
<dbReference type="AlphaFoldDB" id="A0A1H5WKL1"/>
<keyword evidence="3" id="KW-1185">Reference proteome</keyword>
<organism evidence="2 3">
    <name type="scientific">Algoriphagus boritolerans DSM 17298 = JCM 18970</name>
    <dbReference type="NCBI Taxonomy" id="1120964"/>
    <lineage>
        <taxon>Bacteria</taxon>
        <taxon>Pseudomonadati</taxon>
        <taxon>Bacteroidota</taxon>
        <taxon>Cytophagia</taxon>
        <taxon>Cytophagales</taxon>
        <taxon>Cyclobacteriaceae</taxon>
        <taxon>Algoriphagus</taxon>
    </lineage>
</organism>
<dbReference type="Proteomes" id="UP000236736">
    <property type="component" value="Unassembled WGS sequence"/>
</dbReference>
<dbReference type="EMBL" id="FNVR01000010">
    <property type="protein sequence ID" value="SEF99851.1"/>
    <property type="molecule type" value="Genomic_DNA"/>
</dbReference>
<protein>
    <submittedName>
        <fullName evidence="2">Rhodanese-related sulfurtransferase</fullName>
    </submittedName>
</protein>
<dbReference type="SUPFAM" id="SSF52821">
    <property type="entry name" value="Rhodanese/Cell cycle control phosphatase"/>
    <property type="match status" value="1"/>
</dbReference>
<dbReference type="Gene3D" id="3.40.250.10">
    <property type="entry name" value="Rhodanese-like domain"/>
    <property type="match status" value="1"/>
</dbReference>
<evidence type="ECO:0000259" key="1">
    <source>
        <dbReference type="PROSITE" id="PS50206"/>
    </source>
</evidence>